<organism evidence="3">
    <name type="scientific">Lepeophtheirus salmonis</name>
    <name type="common">Salmon louse</name>
    <name type="synonym">Caligus salmonis</name>
    <dbReference type="NCBI Taxonomy" id="72036"/>
    <lineage>
        <taxon>Eukaryota</taxon>
        <taxon>Metazoa</taxon>
        <taxon>Ecdysozoa</taxon>
        <taxon>Arthropoda</taxon>
        <taxon>Crustacea</taxon>
        <taxon>Multicrustacea</taxon>
        <taxon>Hexanauplia</taxon>
        <taxon>Copepoda</taxon>
        <taxon>Siphonostomatoida</taxon>
        <taxon>Caligidae</taxon>
        <taxon>Lepeophtheirus</taxon>
    </lineage>
</organism>
<feature type="chain" id="PRO_5005488505" evidence="2">
    <location>
        <begin position="23"/>
        <end position="344"/>
    </location>
</feature>
<dbReference type="AlphaFoldDB" id="A0A0K2UA06"/>
<dbReference type="EMBL" id="HACA01017519">
    <property type="protein sequence ID" value="CDW34880.1"/>
    <property type="molecule type" value="Transcribed_RNA"/>
</dbReference>
<accession>A0A0K2UA06</accession>
<name>A0A0K2UA06_LEPSM</name>
<reference evidence="3" key="1">
    <citation type="submission" date="2014-05" db="EMBL/GenBank/DDBJ databases">
        <authorList>
            <person name="Chronopoulou M."/>
        </authorList>
    </citation>
    <scope>NUCLEOTIDE SEQUENCE</scope>
    <source>
        <tissue evidence="3">Whole organism</tissue>
    </source>
</reference>
<feature type="signal peptide" evidence="2">
    <location>
        <begin position="1"/>
        <end position="22"/>
    </location>
</feature>
<keyword evidence="2" id="KW-0732">Signal</keyword>
<evidence type="ECO:0000313" key="3">
    <source>
        <dbReference type="EMBL" id="CDW34880.1"/>
    </source>
</evidence>
<proteinExistence type="predicted"/>
<evidence type="ECO:0000256" key="2">
    <source>
        <dbReference type="SAM" id="SignalP"/>
    </source>
</evidence>
<protein>
    <submittedName>
        <fullName evidence="3">Uncharacterized protein</fullName>
    </submittedName>
</protein>
<sequence>MLLSKEFLGLLLLSTTFYVVRGHDDHEKDEKEEDNGVNCCSNLFVASKGILADTQGSLLGKYVLDGVDQRKNLIYKKLVNGEPYYLYYRVNGQYEHGTNGWTIGILDGNSFNIVTRNSAPVCPEGINGAYDRDITLDTTFNIACHSEKVKVDCCPKVKVSSSSIISKVQGAHLGEYVMKGKHNGYPMYYKQYRDIESFLFYRKTGLPMDGWMINSDGPRSQHFSITTHSETYCPNEIKTGYNLDKDEDATFKIVCSAKIPLEKDDELINKTTPQESNEEEEEKKPEEEKEPEEEIKKDMTKQPRNPKTLPNDFDYPSLIQSGASSSYSCIVLLLASCLTIKYLQ</sequence>
<dbReference type="OrthoDB" id="10569311at2759"/>
<evidence type="ECO:0000256" key="1">
    <source>
        <dbReference type="SAM" id="MobiDB-lite"/>
    </source>
</evidence>
<feature type="region of interest" description="Disordered" evidence="1">
    <location>
        <begin position="265"/>
        <end position="314"/>
    </location>
</feature>